<sequence length="518" mass="61063">MNEETGIFGATYLRISRDKGENEDTLQNHRELMQGFCAENNYKFELYEEIVSGGKHNLEARPELQKLIGHIGRYQAIFAVSLDRLSRNGVVSQQIKKLCIEHEIKIITPSQTFDLANSQEDRLLYDVSSFFAILEYEMMARRNKLNKIQRARRGEYVVGKPAYGYRRNPETRRLEIHEPEAELIRYIFRLHQEGFGSRKIANILQREGHKPSRSDTYWPSTIKRILQNPVYKGTVVFQNYKRVRENGEYRYEVMDKIITDHAHPAIIRPEEWEQVNQKHAEPGTQTILTREKQAGKTGVTMLKDLLFCGICGRKLVIRKEKHGIYTLKPCGYILPDRMENCYNRGIRLEFLEEEVVMKIQAYKQRLEADLLYLLQQEHEQISAGLQESLARNAAQLQKIERQQSNLVRLAPSGIFSHEELSSKRQALAEESQMLLETREKVLQQMRDLNEQPSANRLMHTIRMLEEFQYQTAEEQNETLKQFVKRIRYMRTMPEEIRKLSTRNPERQVHPFSYTIEYF</sequence>
<name>A0ABV5AXZ4_9BACL</name>
<gene>
    <name evidence="3" type="ORF">ACE41H_20175</name>
</gene>
<dbReference type="EMBL" id="JBHHMI010000024">
    <property type="protein sequence ID" value="MFB5269085.1"/>
    <property type="molecule type" value="Genomic_DNA"/>
</dbReference>
<evidence type="ECO:0000259" key="2">
    <source>
        <dbReference type="PROSITE" id="PS51737"/>
    </source>
</evidence>
<feature type="domain" description="Resolvase/invertase-type recombinase catalytic" evidence="1">
    <location>
        <begin position="8"/>
        <end position="154"/>
    </location>
</feature>
<dbReference type="PROSITE" id="PS51737">
    <property type="entry name" value="RECOMBINASE_DNA_BIND"/>
    <property type="match status" value="1"/>
</dbReference>
<dbReference type="PANTHER" id="PTHR30461:SF23">
    <property type="entry name" value="DNA RECOMBINASE-RELATED"/>
    <property type="match status" value="1"/>
</dbReference>
<dbReference type="CDD" id="cd00338">
    <property type="entry name" value="Ser_Recombinase"/>
    <property type="match status" value="1"/>
</dbReference>
<dbReference type="InterPro" id="IPR038109">
    <property type="entry name" value="DNA_bind_recomb_sf"/>
</dbReference>
<dbReference type="Pfam" id="PF13408">
    <property type="entry name" value="Zn_ribbon_recom"/>
    <property type="match status" value="1"/>
</dbReference>
<feature type="domain" description="Recombinase" evidence="2">
    <location>
        <begin position="162"/>
        <end position="285"/>
    </location>
</feature>
<dbReference type="InterPro" id="IPR006119">
    <property type="entry name" value="Resolv_N"/>
</dbReference>
<keyword evidence="4" id="KW-1185">Reference proteome</keyword>
<dbReference type="InterPro" id="IPR011109">
    <property type="entry name" value="DNA_bind_recombinase_dom"/>
</dbReference>
<accession>A0ABV5AXZ4</accession>
<dbReference type="RefSeq" id="WP_375357361.1">
    <property type="nucleotide sequence ID" value="NZ_JBHHMI010000024.1"/>
</dbReference>
<dbReference type="InterPro" id="IPR050639">
    <property type="entry name" value="SSR_resolvase"/>
</dbReference>
<evidence type="ECO:0000313" key="3">
    <source>
        <dbReference type="EMBL" id="MFB5269085.1"/>
    </source>
</evidence>
<evidence type="ECO:0000313" key="4">
    <source>
        <dbReference type="Proteomes" id="UP001580346"/>
    </source>
</evidence>
<dbReference type="Pfam" id="PF07508">
    <property type="entry name" value="Recombinase"/>
    <property type="match status" value="1"/>
</dbReference>
<dbReference type="InterPro" id="IPR025827">
    <property type="entry name" value="Zn_ribbon_recom_dom"/>
</dbReference>
<dbReference type="SMART" id="SM00857">
    <property type="entry name" value="Resolvase"/>
    <property type="match status" value="1"/>
</dbReference>
<dbReference type="PANTHER" id="PTHR30461">
    <property type="entry name" value="DNA-INVERTASE FROM LAMBDOID PROPHAGE"/>
    <property type="match status" value="1"/>
</dbReference>
<evidence type="ECO:0000259" key="1">
    <source>
        <dbReference type="PROSITE" id="PS51736"/>
    </source>
</evidence>
<reference evidence="3 4" key="1">
    <citation type="submission" date="2024-09" db="EMBL/GenBank/DDBJ databases">
        <title>Paenibacillus zeirhizospherea sp. nov., isolated from surface of the maize (Zea mays) roots in a horticulture field, Hungary.</title>
        <authorList>
            <person name="Marton D."/>
            <person name="Farkas M."/>
            <person name="Bedics A."/>
            <person name="Toth E."/>
            <person name="Tancsics A."/>
            <person name="Boka K."/>
            <person name="Maroti G."/>
            <person name="Kriszt B."/>
            <person name="Cserhati M."/>
        </authorList>
    </citation>
    <scope>NUCLEOTIDE SEQUENCE [LARGE SCALE GENOMIC DNA]</scope>
    <source>
        <strain evidence="3 4">KCTC 33519</strain>
    </source>
</reference>
<proteinExistence type="predicted"/>
<dbReference type="Gene3D" id="3.90.1750.20">
    <property type="entry name" value="Putative Large Serine Recombinase, Chain B, Domain 2"/>
    <property type="match status" value="1"/>
</dbReference>
<dbReference type="PROSITE" id="PS51736">
    <property type="entry name" value="RECOMBINASES_3"/>
    <property type="match status" value="1"/>
</dbReference>
<dbReference type="Proteomes" id="UP001580346">
    <property type="component" value="Unassembled WGS sequence"/>
</dbReference>
<dbReference type="Gene3D" id="3.40.50.1390">
    <property type="entry name" value="Resolvase, N-terminal catalytic domain"/>
    <property type="match status" value="1"/>
</dbReference>
<dbReference type="SUPFAM" id="SSF53041">
    <property type="entry name" value="Resolvase-like"/>
    <property type="match status" value="1"/>
</dbReference>
<dbReference type="Pfam" id="PF00239">
    <property type="entry name" value="Resolvase"/>
    <property type="match status" value="1"/>
</dbReference>
<dbReference type="InterPro" id="IPR036162">
    <property type="entry name" value="Resolvase-like_N_sf"/>
</dbReference>
<comment type="caution">
    <text evidence="3">The sequence shown here is derived from an EMBL/GenBank/DDBJ whole genome shotgun (WGS) entry which is preliminary data.</text>
</comment>
<organism evidence="3 4">
    <name type="scientific">Paenibacillus enshidis</name>
    <dbReference type="NCBI Taxonomy" id="1458439"/>
    <lineage>
        <taxon>Bacteria</taxon>
        <taxon>Bacillati</taxon>
        <taxon>Bacillota</taxon>
        <taxon>Bacilli</taxon>
        <taxon>Bacillales</taxon>
        <taxon>Paenibacillaceae</taxon>
        <taxon>Paenibacillus</taxon>
    </lineage>
</organism>
<protein>
    <submittedName>
        <fullName evidence="3">Recombinase family protein</fullName>
    </submittedName>
</protein>